<dbReference type="SUPFAM" id="SSF53335">
    <property type="entry name" value="S-adenosyl-L-methionine-dependent methyltransferases"/>
    <property type="match status" value="1"/>
</dbReference>
<dbReference type="GO" id="GO:0005783">
    <property type="term" value="C:endoplasmic reticulum"/>
    <property type="evidence" value="ECO:0007669"/>
    <property type="project" value="TreeGrafter"/>
</dbReference>
<reference evidence="3" key="1">
    <citation type="submission" date="2014-11" db="EMBL/GenBank/DDBJ databases">
        <authorList>
            <person name="Otto D Thomas"/>
            <person name="Naeem Raeece"/>
        </authorList>
    </citation>
    <scope>NUCLEOTIDE SEQUENCE</scope>
</reference>
<organism evidence="3">
    <name type="scientific">Chromera velia CCMP2878</name>
    <dbReference type="NCBI Taxonomy" id="1169474"/>
    <lineage>
        <taxon>Eukaryota</taxon>
        <taxon>Sar</taxon>
        <taxon>Alveolata</taxon>
        <taxon>Colpodellida</taxon>
        <taxon>Chromeraceae</taxon>
        <taxon>Chromera</taxon>
    </lineage>
</organism>
<dbReference type="AlphaFoldDB" id="A0A0G4G256"/>
<accession>A0A0G4G256</accession>
<dbReference type="Pfam" id="PF08241">
    <property type="entry name" value="Methyltransf_11"/>
    <property type="match status" value="1"/>
</dbReference>
<dbReference type="PANTHER" id="PTHR44068">
    <property type="entry name" value="ZGC:194242"/>
    <property type="match status" value="1"/>
</dbReference>
<dbReference type="CDD" id="cd02440">
    <property type="entry name" value="AdoMet_MTases"/>
    <property type="match status" value="1"/>
</dbReference>
<dbReference type="Gene3D" id="3.40.50.150">
    <property type="entry name" value="Vaccinia Virus protein VP39"/>
    <property type="match status" value="1"/>
</dbReference>
<dbReference type="InterPro" id="IPR029063">
    <property type="entry name" value="SAM-dependent_MTases_sf"/>
</dbReference>
<feature type="domain" description="Methyltransferase type 11" evidence="2">
    <location>
        <begin position="121"/>
        <end position="219"/>
    </location>
</feature>
<sequence length="350" mass="40264">MFQTLDFAWYRTTTVVKALHSLYNLTPEELDAFFNSYKIYEHDWENKDDLKREFGDEYAAAVGKRLGDYYKVLNHLCAIGEVEKMYIPPVMNAQESITTNQTLFEETMAKDLQVSEGARVLDIGCGRGRVANHMSSFLGARVTGFNVDPTQIEFAKRWTTKTQNPCDFKVHDMNVRPLPFEDETFDGIYQIQAFSLANDLADLFREIFRIMKPGGRIAFLDWAVFDSYDPNNEEHVELMRRVKPLIGAIGCPSPTQFETYLKDAGFKVLQSRNISEGGHQAPLIENARKLYHGVADWTKFFCKWRLMPSYFEKLLDRLNQDGEAFVKMDTDDLVTTSYYIVAQKPPAPSE</sequence>
<dbReference type="PANTHER" id="PTHR44068:SF4">
    <property type="entry name" value="S-ADENOSYL-METHIONINE-STEROL-C-METHYLTRANSFERAS (AFU_ORTHOLOGUE AFUA_4G09190)"/>
    <property type="match status" value="1"/>
</dbReference>
<dbReference type="GO" id="GO:0006696">
    <property type="term" value="P:ergosterol biosynthetic process"/>
    <property type="evidence" value="ECO:0007669"/>
    <property type="project" value="TreeGrafter"/>
</dbReference>
<keyword evidence="1" id="KW-0808">Transferase</keyword>
<gene>
    <name evidence="3" type="ORF">Cvel_19814</name>
</gene>
<dbReference type="PhylomeDB" id="A0A0G4G256"/>
<evidence type="ECO:0000313" key="3">
    <source>
        <dbReference type="EMBL" id="CEM21908.1"/>
    </source>
</evidence>
<proteinExistence type="predicted"/>
<dbReference type="InterPro" id="IPR050447">
    <property type="entry name" value="Erg6_SMT_methyltransf"/>
</dbReference>
<dbReference type="VEuPathDB" id="CryptoDB:Cvel_19814"/>
<dbReference type="InterPro" id="IPR013216">
    <property type="entry name" value="Methyltransf_11"/>
</dbReference>
<evidence type="ECO:0000256" key="1">
    <source>
        <dbReference type="ARBA" id="ARBA00022679"/>
    </source>
</evidence>
<dbReference type="GO" id="GO:0003838">
    <property type="term" value="F:sterol 24-C-methyltransferase activity"/>
    <property type="evidence" value="ECO:0007669"/>
    <property type="project" value="TreeGrafter"/>
</dbReference>
<protein>
    <recommendedName>
        <fullName evidence="2">Methyltransferase type 11 domain-containing protein</fullName>
    </recommendedName>
</protein>
<name>A0A0G4G256_9ALVE</name>
<dbReference type="EMBL" id="CDMZ01000810">
    <property type="protein sequence ID" value="CEM21908.1"/>
    <property type="molecule type" value="Genomic_DNA"/>
</dbReference>
<evidence type="ECO:0000259" key="2">
    <source>
        <dbReference type="Pfam" id="PF08241"/>
    </source>
</evidence>